<keyword evidence="4" id="KW-0688">Ribosomal frameshifting</keyword>
<dbReference type="PANTHER" id="PTHR10279:SF10">
    <property type="entry name" value="ORNITHINE DECARBOXYLASE ANTIZYME"/>
    <property type="match status" value="1"/>
</dbReference>
<organism evidence="6 7">
    <name type="scientific">Amphibalanus amphitrite</name>
    <name type="common">Striped barnacle</name>
    <name type="synonym">Balanus amphitrite</name>
    <dbReference type="NCBI Taxonomy" id="1232801"/>
    <lineage>
        <taxon>Eukaryota</taxon>
        <taxon>Metazoa</taxon>
        <taxon>Ecdysozoa</taxon>
        <taxon>Arthropoda</taxon>
        <taxon>Crustacea</taxon>
        <taxon>Multicrustacea</taxon>
        <taxon>Cirripedia</taxon>
        <taxon>Thoracica</taxon>
        <taxon>Thoracicalcarea</taxon>
        <taxon>Balanomorpha</taxon>
        <taxon>Balanoidea</taxon>
        <taxon>Balanidae</taxon>
        <taxon>Amphibalaninae</taxon>
        <taxon>Amphibalanus</taxon>
    </lineage>
</organism>
<dbReference type="OrthoDB" id="5959761at2759"/>
<dbReference type="GO" id="GO:0005737">
    <property type="term" value="C:cytoplasm"/>
    <property type="evidence" value="ECO:0007669"/>
    <property type="project" value="TreeGrafter"/>
</dbReference>
<dbReference type="SUPFAM" id="SSF55729">
    <property type="entry name" value="Acyl-CoA N-acyltransferases (Nat)"/>
    <property type="match status" value="1"/>
</dbReference>
<dbReference type="EMBL" id="VIIS01000591">
    <property type="protein sequence ID" value="KAF0307238.1"/>
    <property type="molecule type" value="Genomic_DNA"/>
</dbReference>
<gene>
    <name evidence="6" type="primary">Oaz1_0</name>
    <name evidence="5" type="synonym">Oaz1_1</name>
    <name evidence="6" type="ORF">FJT64_021355</name>
    <name evidence="5" type="ORF">FJT64_021957</name>
</gene>
<comment type="subunit">
    <text evidence="2">Interacts with ODC1 and thereby sterically blocks ODC homodimerization.</text>
</comment>
<evidence type="ECO:0000256" key="1">
    <source>
        <dbReference type="ARBA" id="ARBA00008796"/>
    </source>
</evidence>
<evidence type="ECO:0000256" key="3">
    <source>
        <dbReference type="ARBA" id="ARBA00017712"/>
    </source>
</evidence>
<dbReference type="Gene3D" id="3.40.630.60">
    <property type="match status" value="1"/>
</dbReference>
<reference evidence="6 7" key="1">
    <citation type="submission" date="2019-07" db="EMBL/GenBank/DDBJ databases">
        <title>Draft genome assembly of a fouling barnacle, Amphibalanus amphitrite (Darwin, 1854): The first reference genome for Thecostraca.</title>
        <authorList>
            <person name="Kim W."/>
        </authorList>
    </citation>
    <scope>NUCLEOTIDE SEQUENCE [LARGE SCALE GENOMIC DNA]</scope>
    <source>
        <strain evidence="6">SNU_AA5</strain>
        <tissue evidence="6">Soma without cirri and trophi</tissue>
    </source>
</reference>
<accession>A0A6A4WXQ9</accession>
<dbReference type="InterPro" id="IPR002993">
    <property type="entry name" value="ODC_AZ"/>
</dbReference>
<evidence type="ECO:0000256" key="2">
    <source>
        <dbReference type="ARBA" id="ARBA00011836"/>
    </source>
</evidence>
<sequence>MSAFHSRAFATASDMFAEVTTNAGGLVLHVRDVVATALLGTAVTADRDTGAMAPVVHDNSGVHLSWAAGHALSRAVRDHILATFPAPQLPVPRPGRLRLPAPAESSVFLLEFAEATLQATHVVIYLRKNREDHAGLVRTFMFLGFVPIAPGSDIVLARGDRDHLYLAYAIE</sequence>
<dbReference type="PANTHER" id="PTHR10279">
    <property type="entry name" value="ORNITHINE DECARBOXYLASE ANTIZYME"/>
    <property type="match status" value="1"/>
</dbReference>
<comment type="caution">
    <text evidence="6">The sequence shown here is derived from an EMBL/GenBank/DDBJ whole genome shotgun (WGS) entry which is preliminary data.</text>
</comment>
<dbReference type="AlphaFoldDB" id="A0A6A4WXQ9"/>
<dbReference type="GO" id="GO:0045732">
    <property type="term" value="P:positive regulation of protein catabolic process"/>
    <property type="evidence" value="ECO:0007669"/>
    <property type="project" value="TreeGrafter"/>
</dbReference>
<dbReference type="GO" id="GO:0008073">
    <property type="term" value="F:ornithine decarboxylase inhibitor activity"/>
    <property type="evidence" value="ECO:0007669"/>
    <property type="project" value="InterPro"/>
</dbReference>
<name>A0A6A4WXQ9_AMPAM</name>
<dbReference type="Pfam" id="PF02100">
    <property type="entry name" value="ODC_AZ"/>
    <property type="match status" value="1"/>
</dbReference>
<evidence type="ECO:0000313" key="6">
    <source>
        <dbReference type="EMBL" id="KAF0307238.1"/>
    </source>
</evidence>
<dbReference type="GO" id="GO:0005634">
    <property type="term" value="C:nucleus"/>
    <property type="evidence" value="ECO:0007669"/>
    <property type="project" value="TreeGrafter"/>
</dbReference>
<dbReference type="InterPro" id="IPR038581">
    <property type="entry name" value="ODC_AZ_sf"/>
</dbReference>
<proteinExistence type="inferred from homology"/>
<evidence type="ECO:0000313" key="5">
    <source>
        <dbReference type="EMBL" id="KAF0306567.1"/>
    </source>
</evidence>
<dbReference type="InterPro" id="IPR016181">
    <property type="entry name" value="Acyl_CoA_acyltransferase"/>
</dbReference>
<comment type="similarity">
    <text evidence="1">Belongs to the ODC antizyme family.</text>
</comment>
<evidence type="ECO:0000313" key="7">
    <source>
        <dbReference type="Proteomes" id="UP000440578"/>
    </source>
</evidence>
<evidence type="ECO:0000256" key="4">
    <source>
        <dbReference type="ARBA" id="ARBA00022758"/>
    </source>
</evidence>
<dbReference type="EMBL" id="VIIS01000654">
    <property type="protein sequence ID" value="KAF0306567.1"/>
    <property type="molecule type" value="Genomic_DNA"/>
</dbReference>
<keyword evidence="7" id="KW-1185">Reference proteome</keyword>
<protein>
    <recommendedName>
        <fullName evidence="3">Ornithine decarboxylase antizyme</fullName>
    </recommendedName>
</protein>
<dbReference type="GO" id="GO:0075523">
    <property type="term" value="P:viral translational frameshifting"/>
    <property type="evidence" value="ECO:0007669"/>
    <property type="project" value="UniProtKB-KW"/>
</dbReference>
<dbReference type="Proteomes" id="UP000440578">
    <property type="component" value="Unassembled WGS sequence"/>
</dbReference>